<dbReference type="AlphaFoldDB" id="A0A165B8U1"/>
<gene>
    <name evidence="2" type="ORF">EXIGLDRAFT_436304</name>
</gene>
<keyword evidence="3" id="KW-1185">Reference proteome</keyword>
<sequence length="286" mass="31044">MPSGSSKTKSPTGAATARRTSSSPTATAKKTPAKERAAQEAAAKAAKGTGRATKGQRTAAEPSSPTTSESSSASSKKNKKKNSTAAAALEDEVAKLKEQLEAEKVRRRKAELQLPSGAAPAAAADSTGRKWRPIDHPGGSAGDDWSLQTKMHLDGRDKRYNALRVRYPRSVIQCRTNVTLQLEVKRCVDMSGLDFRVHMNKLDREKLGMVCTMAREHQPYLARFTGDWATVEFIRMLFKNRRQQARIRAAAEKAARAARRNGGNGEEDSEQDSGEEDSQAGSGDEE</sequence>
<feature type="region of interest" description="Disordered" evidence="1">
    <location>
        <begin position="249"/>
        <end position="286"/>
    </location>
</feature>
<accession>A0A165B8U1</accession>
<feature type="region of interest" description="Disordered" evidence="1">
    <location>
        <begin position="107"/>
        <end position="147"/>
    </location>
</feature>
<dbReference type="OrthoDB" id="3266957at2759"/>
<evidence type="ECO:0000313" key="2">
    <source>
        <dbReference type="EMBL" id="KZV80086.1"/>
    </source>
</evidence>
<feature type="compositionally biased region" description="Polar residues" evidence="1">
    <location>
        <begin position="1"/>
        <end position="10"/>
    </location>
</feature>
<dbReference type="Proteomes" id="UP000077266">
    <property type="component" value="Unassembled WGS sequence"/>
</dbReference>
<feature type="compositionally biased region" description="Acidic residues" evidence="1">
    <location>
        <begin position="265"/>
        <end position="286"/>
    </location>
</feature>
<reference evidence="2 3" key="1">
    <citation type="journal article" date="2016" name="Mol. Biol. Evol.">
        <title>Comparative Genomics of Early-Diverging Mushroom-Forming Fungi Provides Insights into the Origins of Lignocellulose Decay Capabilities.</title>
        <authorList>
            <person name="Nagy L.G."/>
            <person name="Riley R."/>
            <person name="Tritt A."/>
            <person name="Adam C."/>
            <person name="Daum C."/>
            <person name="Floudas D."/>
            <person name="Sun H."/>
            <person name="Yadav J.S."/>
            <person name="Pangilinan J."/>
            <person name="Larsson K.H."/>
            <person name="Matsuura K."/>
            <person name="Barry K."/>
            <person name="Labutti K."/>
            <person name="Kuo R."/>
            <person name="Ohm R.A."/>
            <person name="Bhattacharya S.S."/>
            <person name="Shirouzu T."/>
            <person name="Yoshinaga Y."/>
            <person name="Martin F.M."/>
            <person name="Grigoriev I.V."/>
            <person name="Hibbett D.S."/>
        </authorList>
    </citation>
    <scope>NUCLEOTIDE SEQUENCE [LARGE SCALE GENOMIC DNA]</scope>
    <source>
        <strain evidence="2 3">HHB12029</strain>
    </source>
</reference>
<dbReference type="InParanoid" id="A0A165B8U1"/>
<evidence type="ECO:0000313" key="3">
    <source>
        <dbReference type="Proteomes" id="UP000077266"/>
    </source>
</evidence>
<feature type="region of interest" description="Disordered" evidence="1">
    <location>
        <begin position="1"/>
        <end position="86"/>
    </location>
</feature>
<protein>
    <submittedName>
        <fullName evidence="2">Uncharacterized protein</fullName>
    </submittedName>
</protein>
<name>A0A165B8U1_EXIGL</name>
<organism evidence="2 3">
    <name type="scientific">Exidia glandulosa HHB12029</name>
    <dbReference type="NCBI Taxonomy" id="1314781"/>
    <lineage>
        <taxon>Eukaryota</taxon>
        <taxon>Fungi</taxon>
        <taxon>Dikarya</taxon>
        <taxon>Basidiomycota</taxon>
        <taxon>Agaricomycotina</taxon>
        <taxon>Agaricomycetes</taxon>
        <taxon>Auriculariales</taxon>
        <taxon>Exidiaceae</taxon>
        <taxon>Exidia</taxon>
    </lineage>
</organism>
<dbReference type="EMBL" id="KV426524">
    <property type="protein sequence ID" value="KZV80086.1"/>
    <property type="molecule type" value="Genomic_DNA"/>
</dbReference>
<evidence type="ECO:0000256" key="1">
    <source>
        <dbReference type="SAM" id="MobiDB-lite"/>
    </source>
</evidence>
<proteinExistence type="predicted"/>
<feature type="compositionally biased region" description="Low complexity" evidence="1">
    <location>
        <begin position="11"/>
        <end position="30"/>
    </location>
</feature>
<feature type="compositionally biased region" description="Low complexity" evidence="1">
    <location>
        <begin position="39"/>
        <end position="75"/>
    </location>
</feature>